<protein>
    <submittedName>
        <fullName evidence="1">Uncharacterized protein</fullName>
    </submittedName>
</protein>
<organism evidence="1">
    <name type="scientific">marine sediment metagenome</name>
    <dbReference type="NCBI Taxonomy" id="412755"/>
    <lineage>
        <taxon>unclassified sequences</taxon>
        <taxon>metagenomes</taxon>
        <taxon>ecological metagenomes</taxon>
    </lineage>
</organism>
<dbReference type="EMBL" id="BART01031864">
    <property type="protein sequence ID" value="GAH17805.1"/>
    <property type="molecule type" value="Genomic_DNA"/>
</dbReference>
<feature type="non-terminal residue" evidence="1">
    <location>
        <position position="1"/>
    </location>
</feature>
<accession>X1EBQ6</accession>
<comment type="caution">
    <text evidence="1">The sequence shown here is derived from an EMBL/GenBank/DDBJ whole genome shotgun (WGS) entry which is preliminary data.</text>
</comment>
<proteinExistence type="predicted"/>
<dbReference type="AlphaFoldDB" id="X1EBQ6"/>
<name>X1EBQ6_9ZZZZ</name>
<feature type="non-terminal residue" evidence="1">
    <location>
        <position position="251"/>
    </location>
</feature>
<sequence length="251" mass="29662">RNNEKNSEIEQLIKKMLVDLEDFTKTDEFYKEDMKDMSFRVQWKICGYDFYQIFEKDRYEHKFGEILPNADFTFVIRNEESAIKFLKGELLGLRYASRKSYNGRIKIVQRVGWSTVKTENGEKKRPVEKFFMTVKFDKEKKFHPASLSKIPTFRNYRQSKSSPKPERRSYGSYIPVNKFVGEHENTIIPLKVFEHFLSKASVIVMEDICGCRHYRECKNHDVSIGCMHIGQDMLKRDLQDLEPGMPEDVPG</sequence>
<reference evidence="1" key="1">
    <citation type="journal article" date="2014" name="Front. Microbiol.">
        <title>High frequency of phylogenetically diverse reductive dehalogenase-homologous genes in deep subseafloor sedimentary metagenomes.</title>
        <authorList>
            <person name="Kawai M."/>
            <person name="Futagami T."/>
            <person name="Toyoda A."/>
            <person name="Takaki Y."/>
            <person name="Nishi S."/>
            <person name="Hori S."/>
            <person name="Arai W."/>
            <person name="Tsubouchi T."/>
            <person name="Morono Y."/>
            <person name="Uchiyama I."/>
            <person name="Ito T."/>
            <person name="Fujiyama A."/>
            <person name="Inagaki F."/>
            <person name="Takami H."/>
        </authorList>
    </citation>
    <scope>NUCLEOTIDE SEQUENCE</scope>
    <source>
        <strain evidence="1">Expedition CK06-06</strain>
    </source>
</reference>
<evidence type="ECO:0000313" key="1">
    <source>
        <dbReference type="EMBL" id="GAH17805.1"/>
    </source>
</evidence>
<gene>
    <name evidence="1" type="ORF">S01H4_55248</name>
</gene>